<evidence type="ECO:0000256" key="1">
    <source>
        <dbReference type="ARBA" id="ARBA00001946"/>
    </source>
</evidence>
<evidence type="ECO:0000256" key="6">
    <source>
        <dbReference type="ARBA" id="ARBA00022840"/>
    </source>
</evidence>
<comment type="cofactor">
    <cofactor evidence="1">
        <name>Mg(2+)</name>
        <dbReference type="ChEBI" id="CHEBI:18420"/>
    </cofactor>
</comment>
<dbReference type="InterPro" id="IPR052038">
    <property type="entry name" value="Type-VII_TA_antitoxin"/>
</dbReference>
<evidence type="ECO:0000313" key="9">
    <source>
        <dbReference type="EMBL" id="KKR32058.1"/>
    </source>
</evidence>
<evidence type="ECO:0000256" key="4">
    <source>
        <dbReference type="ARBA" id="ARBA00022723"/>
    </source>
</evidence>
<organism evidence="9 10">
    <name type="scientific">Candidatus Gottesmanbacteria bacterium GW2011_GWC2_39_8</name>
    <dbReference type="NCBI Taxonomy" id="1618450"/>
    <lineage>
        <taxon>Bacteria</taxon>
        <taxon>Candidatus Gottesmaniibacteriota</taxon>
    </lineage>
</organism>
<evidence type="ECO:0000259" key="8">
    <source>
        <dbReference type="Pfam" id="PF18765"/>
    </source>
</evidence>
<gene>
    <name evidence="9" type="ORF">UT63_C0053G0009</name>
</gene>
<evidence type="ECO:0000256" key="5">
    <source>
        <dbReference type="ARBA" id="ARBA00022741"/>
    </source>
</evidence>
<sequence>MKQNLNLIKDKLKQSMPELKKDFHVENLAIFGSFAKRVETEDSDVDILVNFSDPPGFFTFMELEEELSYLLQRRVDLVTGNALKSTIRQDVLNHIIYV</sequence>
<dbReference type="PANTHER" id="PTHR33571:SF14">
    <property type="entry name" value="PROTEIN ADENYLYLTRANSFERASE MJ0435-RELATED"/>
    <property type="match status" value="1"/>
</dbReference>
<keyword evidence="4" id="KW-0479">Metal-binding</keyword>
<keyword evidence="2" id="KW-0808">Transferase</keyword>
<dbReference type="Proteomes" id="UP000034539">
    <property type="component" value="Unassembled WGS sequence"/>
</dbReference>
<evidence type="ECO:0000313" key="10">
    <source>
        <dbReference type="Proteomes" id="UP000034539"/>
    </source>
</evidence>
<reference evidence="9 10" key="1">
    <citation type="journal article" date="2015" name="Nature">
        <title>rRNA introns, odd ribosomes, and small enigmatic genomes across a large radiation of phyla.</title>
        <authorList>
            <person name="Brown C.T."/>
            <person name="Hug L.A."/>
            <person name="Thomas B.C."/>
            <person name="Sharon I."/>
            <person name="Castelle C.J."/>
            <person name="Singh A."/>
            <person name="Wilkins M.J."/>
            <person name="Williams K.H."/>
            <person name="Banfield J.F."/>
        </authorList>
    </citation>
    <scope>NUCLEOTIDE SEQUENCE [LARGE SCALE GENOMIC DNA]</scope>
</reference>
<evidence type="ECO:0000256" key="7">
    <source>
        <dbReference type="ARBA" id="ARBA00022842"/>
    </source>
</evidence>
<dbReference type="CDD" id="cd05403">
    <property type="entry name" value="NT_KNTase_like"/>
    <property type="match status" value="1"/>
</dbReference>
<feature type="domain" description="Polymerase beta nucleotidyltransferase" evidence="8">
    <location>
        <begin position="18"/>
        <end position="94"/>
    </location>
</feature>
<name>A0A0G0PVV3_9BACT</name>
<dbReference type="InterPro" id="IPR041633">
    <property type="entry name" value="Polbeta"/>
</dbReference>
<keyword evidence="6" id="KW-0067">ATP-binding</keyword>
<dbReference type="Gene3D" id="3.30.460.10">
    <property type="entry name" value="Beta Polymerase, domain 2"/>
    <property type="match status" value="1"/>
</dbReference>
<keyword evidence="5" id="KW-0547">Nucleotide-binding</keyword>
<dbReference type="Pfam" id="PF18765">
    <property type="entry name" value="Polbeta"/>
    <property type="match status" value="1"/>
</dbReference>
<dbReference type="PANTHER" id="PTHR33571">
    <property type="entry name" value="SSL8005 PROTEIN"/>
    <property type="match status" value="1"/>
</dbReference>
<dbReference type="AlphaFoldDB" id="A0A0G0PVV3"/>
<proteinExistence type="predicted"/>
<keyword evidence="7" id="KW-0460">Magnesium</keyword>
<protein>
    <submittedName>
        <fullName evidence="9">Polymerase beta domain protein region protein</fullName>
    </submittedName>
</protein>
<dbReference type="InterPro" id="IPR043519">
    <property type="entry name" value="NT_sf"/>
</dbReference>
<dbReference type="GO" id="GO:0005524">
    <property type="term" value="F:ATP binding"/>
    <property type="evidence" value="ECO:0007669"/>
    <property type="project" value="UniProtKB-KW"/>
</dbReference>
<keyword evidence="3" id="KW-0548">Nucleotidyltransferase</keyword>
<dbReference type="EMBL" id="LBXN01000053">
    <property type="protein sequence ID" value="KKR32058.1"/>
    <property type="molecule type" value="Genomic_DNA"/>
</dbReference>
<evidence type="ECO:0000256" key="3">
    <source>
        <dbReference type="ARBA" id="ARBA00022695"/>
    </source>
</evidence>
<dbReference type="GO" id="GO:0046872">
    <property type="term" value="F:metal ion binding"/>
    <property type="evidence" value="ECO:0007669"/>
    <property type="project" value="UniProtKB-KW"/>
</dbReference>
<dbReference type="GO" id="GO:0016779">
    <property type="term" value="F:nucleotidyltransferase activity"/>
    <property type="evidence" value="ECO:0007669"/>
    <property type="project" value="UniProtKB-KW"/>
</dbReference>
<comment type="caution">
    <text evidence="9">The sequence shown here is derived from an EMBL/GenBank/DDBJ whole genome shotgun (WGS) entry which is preliminary data.</text>
</comment>
<dbReference type="SUPFAM" id="SSF81301">
    <property type="entry name" value="Nucleotidyltransferase"/>
    <property type="match status" value="1"/>
</dbReference>
<evidence type="ECO:0000256" key="2">
    <source>
        <dbReference type="ARBA" id="ARBA00022679"/>
    </source>
</evidence>
<accession>A0A0G0PVV3</accession>